<reference evidence="3 4" key="1">
    <citation type="submission" date="2018-06" db="EMBL/GenBank/DDBJ databases">
        <authorList>
            <consortium name="Pathogen Informatics"/>
            <person name="Doyle S."/>
        </authorList>
    </citation>
    <scope>NUCLEOTIDE SEQUENCE [LARGE SCALE GENOMIC DNA]</scope>
    <source>
        <strain evidence="3 4">NCTC1659</strain>
    </source>
</reference>
<sequence>MSIENKKYLGWGIVGTPAGRQQVGYGVDKQLNLAKTFDLAQEFGGCLIDPRQNDEPLYRLSYLAQNDISVIGVAEYRSIFEQGQTRAGTYFGAFIETVNFQVDDKTIPTLLSALAHLSFFQFENFIDPDKRAYTQSINGVEIQAPHEKLDEIAQGLTTLTPNYLTQTSQNGDVYIHCQKGEAEETLKLLLKTGVFYRYKQIFFSESQYISSQIQRKRVEQISFQQLQAITNGNQPWLKEISYLRSAIGKLQADKKQIETDKLNLQKNQAQMVAQELQEKEAQLQKVVSQYEQRAIHAEQQLQAMNTFTVLGQQIYGLYDEQKAKLEGIVLPQKKEQDQILEAISSIKNAVASLKMDVNRLNQPQTTENEEKHEDNTVLTWIFGIFSLILLLIFLGNLVWGMFISTDKTISEQDYKRYLELERQHPALIQEKDDLTRKVSELNKDKKRLESIEDKWNQCFKAEKKDKEKVCK</sequence>
<keyword evidence="2" id="KW-1133">Transmembrane helix</keyword>
<name>A0A1V4AYF6_9PAST</name>
<accession>A0A1V4AYF6</accession>
<feature type="coiled-coil region" evidence="1">
    <location>
        <begin position="417"/>
        <end position="451"/>
    </location>
</feature>
<dbReference type="Proteomes" id="UP000254329">
    <property type="component" value="Unassembled WGS sequence"/>
</dbReference>
<keyword evidence="2" id="KW-0472">Membrane</keyword>
<feature type="coiled-coil region" evidence="1">
    <location>
        <begin position="247"/>
        <end position="300"/>
    </location>
</feature>
<feature type="transmembrane region" description="Helical" evidence="2">
    <location>
        <begin position="377"/>
        <end position="399"/>
    </location>
</feature>
<proteinExistence type="predicted"/>
<evidence type="ECO:0000313" key="3">
    <source>
        <dbReference type="EMBL" id="STO59780.1"/>
    </source>
</evidence>
<dbReference type="AlphaFoldDB" id="A0A1V4AYF6"/>
<protein>
    <submittedName>
        <fullName evidence="3">Uncharacterized protein</fullName>
    </submittedName>
</protein>
<organism evidence="3 4">
    <name type="scientific">Canicola haemoglobinophilus</name>
    <dbReference type="NCBI Taxonomy" id="733"/>
    <lineage>
        <taxon>Bacteria</taxon>
        <taxon>Pseudomonadati</taxon>
        <taxon>Pseudomonadota</taxon>
        <taxon>Gammaproteobacteria</taxon>
        <taxon>Pasteurellales</taxon>
        <taxon>Pasteurellaceae</taxon>
        <taxon>Canicola</taxon>
    </lineage>
</organism>
<dbReference type="RefSeq" id="WP_078219426.1">
    <property type="nucleotide sequence ID" value="NZ_MUXZ01000056.1"/>
</dbReference>
<evidence type="ECO:0000256" key="1">
    <source>
        <dbReference type="SAM" id="Coils"/>
    </source>
</evidence>
<keyword evidence="1" id="KW-0175">Coiled coil</keyword>
<dbReference type="EMBL" id="UGHF01000001">
    <property type="protein sequence ID" value="STO59780.1"/>
    <property type="molecule type" value="Genomic_DNA"/>
</dbReference>
<keyword evidence="4" id="KW-1185">Reference proteome</keyword>
<evidence type="ECO:0000256" key="2">
    <source>
        <dbReference type="SAM" id="Phobius"/>
    </source>
</evidence>
<dbReference type="STRING" id="733.B0186_10930"/>
<keyword evidence="2" id="KW-0812">Transmembrane</keyword>
<gene>
    <name evidence="3" type="ORF">NCTC1659_01045</name>
</gene>
<evidence type="ECO:0000313" key="4">
    <source>
        <dbReference type="Proteomes" id="UP000254329"/>
    </source>
</evidence>